<name>A0A9P9IYM5_9PLEO</name>
<reference evidence="2" key="1">
    <citation type="journal article" date="2021" name="Nat. Commun.">
        <title>Genetic determinants of endophytism in the Arabidopsis root mycobiome.</title>
        <authorList>
            <person name="Mesny F."/>
            <person name="Miyauchi S."/>
            <person name="Thiergart T."/>
            <person name="Pickel B."/>
            <person name="Atanasova L."/>
            <person name="Karlsson M."/>
            <person name="Huettel B."/>
            <person name="Barry K.W."/>
            <person name="Haridas S."/>
            <person name="Chen C."/>
            <person name="Bauer D."/>
            <person name="Andreopoulos W."/>
            <person name="Pangilinan J."/>
            <person name="LaButti K."/>
            <person name="Riley R."/>
            <person name="Lipzen A."/>
            <person name="Clum A."/>
            <person name="Drula E."/>
            <person name="Henrissat B."/>
            <person name="Kohler A."/>
            <person name="Grigoriev I.V."/>
            <person name="Martin F.M."/>
            <person name="Hacquard S."/>
        </authorList>
    </citation>
    <scope>NUCLEOTIDE SEQUENCE</scope>
    <source>
        <strain evidence="2">MPI-CAGE-CH-0243</strain>
    </source>
</reference>
<feature type="transmembrane region" description="Helical" evidence="1">
    <location>
        <begin position="1167"/>
        <end position="1188"/>
    </location>
</feature>
<feature type="transmembrane region" description="Helical" evidence="1">
    <location>
        <begin position="31"/>
        <end position="54"/>
    </location>
</feature>
<gene>
    <name evidence="2" type="ORF">B0J11DRAFT_575858</name>
</gene>
<feature type="transmembrane region" description="Helical" evidence="1">
    <location>
        <begin position="641"/>
        <end position="662"/>
    </location>
</feature>
<keyword evidence="1" id="KW-1133">Transmembrane helix</keyword>
<dbReference type="OrthoDB" id="3248909at2759"/>
<feature type="transmembrane region" description="Helical" evidence="1">
    <location>
        <begin position="682"/>
        <end position="701"/>
    </location>
</feature>
<feature type="transmembrane region" description="Helical" evidence="1">
    <location>
        <begin position="146"/>
        <end position="170"/>
    </location>
</feature>
<proteinExistence type="predicted"/>
<keyword evidence="3" id="KW-1185">Reference proteome</keyword>
<dbReference type="PANTHER" id="PTHR37544">
    <property type="entry name" value="SPRAY-RELATED"/>
    <property type="match status" value="1"/>
</dbReference>
<evidence type="ECO:0000313" key="3">
    <source>
        <dbReference type="Proteomes" id="UP000700596"/>
    </source>
</evidence>
<keyword evidence="1" id="KW-0472">Membrane</keyword>
<evidence type="ECO:0000256" key="1">
    <source>
        <dbReference type="SAM" id="Phobius"/>
    </source>
</evidence>
<dbReference type="EMBL" id="JAGMWT010000002">
    <property type="protein sequence ID" value="KAH7135259.1"/>
    <property type="molecule type" value="Genomic_DNA"/>
</dbReference>
<sequence>MFHDSNKSLISTSKVGHDAARRTSPWKPSAFRLRIHIISIFVCSILITSLQVLLTGSQRNAGIIFWPTGTEILFSQSFLFLHLPTIIALLFSIFWSWVDLQVKRLEPYYQLSKDGGSSAKDSLLLCYPFDFLPFVPINAARNRHWAVFWASTAIVAVTWGVVPLQAGIFATRMVVRTEQTSFVQSTNFLNASLQNSTLDLGYIHSAHGIIWLNETLPPYMTRSYALAPFKPLNNSTLATDTNWTAPTTLYGVDIFCEVPKLIRKPYTEPHTNASMFQEIYTSSNGCELYPTFTLGNDTIGTFKNTTTEIKNFSAAHIGFYSTGLADYYLENQCPPQANHTFVTAFSRNKQRTEDPPQNETRLVCEPSYYMQDVLATVDAHTRTPVNILPQGPKEVLPPEFWNYEFFERQMNWERPKEKRSGAFPKYNWPSQLEGLSTTQLTLAYNRLSPILGLAIGAYQHPLEELLDPEGLRKAYEAAYQTIFARSMIEVLDAKFSTTKNVTGLIAITVNAVTLIPAFTYVVQGLLGFICLCALALLYVSATRSWSLNTDPSTIASIMSLTADNRTLLQRFDRLHLASQVRFEDDLAERRFKLDCDENKNCIAEINGLQSTQSLPVTTPVASGISRSLTSGSIRPREFRSFMVIPFISLQVALAITLSVLLLKSMPYGLPQPTNKAIVNALITNYIPTAIATFIEPVWILVNRLLCMLQPLEELRSGRTQAFKSIDADYSSLPPQLVVFKAIKSAHFKLALVCLMALLANVLAVAFAGMFDDKLIPIPQKASFQYSLQGKFAAINGSIGPNVRTSMTPDESRNFPRVQGAPGSDNPSGAYTGGYGLDQFLVAESNYTAKTPLPPWTDNRFMYIPFFNNASGYRREDVQMRARTQLFGANLACTKIDAQDYTADVFIDRVNGNSTSRFIMTMRNDAGRRVTCEQQGFKVLNGPSADLEVVPGENCQSGQVAMELVLAMSATQNASKADHEFCDQTTILGWARNSGYSCKTNTTKTSFDNKNAVFVGCRPRFVVGIADVLVDSDERIRDVFTNTSSSELAQEDFQAHFSNDPSNMLSQSNRYLLPQSIVSWHNDSVASDFMNYFMAKQQDNNSIIDPKKPLPTIDEITGALYPVYQKLFAIWLGLNRNKLFLPSDPTTNPPVQGVVIAYESRIFISKPLFVVAEVILGTYAMVALIVYAWRPGRFLPRMPTSIAAVIALFAAGSAVEDMEGTSMFSRKERREHLKALGHRYGYGKFIGQDGLVHVGIEKEPFLKAYPEPGLVEKIQTGLSKRLKFKV</sequence>
<dbReference type="InterPro" id="IPR021840">
    <property type="entry name" value="DUF3433"/>
</dbReference>
<feature type="transmembrane region" description="Helical" evidence="1">
    <location>
        <begin position="74"/>
        <end position="98"/>
    </location>
</feature>
<feature type="transmembrane region" description="Helical" evidence="1">
    <location>
        <begin position="749"/>
        <end position="770"/>
    </location>
</feature>
<keyword evidence="1" id="KW-0812">Transmembrane</keyword>
<dbReference type="Proteomes" id="UP000700596">
    <property type="component" value="Unassembled WGS sequence"/>
</dbReference>
<feature type="transmembrane region" description="Helical" evidence="1">
    <location>
        <begin position="517"/>
        <end position="539"/>
    </location>
</feature>
<dbReference type="PANTHER" id="PTHR37544:SF3">
    <property type="entry name" value="SPRAY"/>
    <property type="match status" value="1"/>
</dbReference>
<dbReference type="Pfam" id="PF11915">
    <property type="entry name" value="DUF3433"/>
    <property type="match status" value="2"/>
</dbReference>
<accession>A0A9P9IYM5</accession>
<organism evidence="2 3">
    <name type="scientific">Dendryphion nanum</name>
    <dbReference type="NCBI Taxonomy" id="256645"/>
    <lineage>
        <taxon>Eukaryota</taxon>
        <taxon>Fungi</taxon>
        <taxon>Dikarya</taxon>
        <taxon>Ascomycota</taxon>
        <taxon>Pezizomycotina</taxon>
        <taxon>Dothideomycetes</taxon>
        <taxon>Pleosporomycetidae</taxon>
        <taxon>Pleosporales</taxon>
        <taxon>Torulaceae</taxon>
        <taxon>Dendryphion</taxon>
    </lineage>
</organism>
<comment type="caution">
    <text evidence="2">The sequence shown here is derived from an EMBL/GenBank/DDBJ whole genome shotgun (WGS) entry which is preliminary data.</text>
</comment>
<protein>
    <submittedName>
        <fullName evidence="2">Uncharacterized protein</fullName>
    </submittedName>
</protein>
<evidence type="ECO:0000313" key="2">
    <source>
        <dbReference type="EMBL" id="KAH7135259.1"/>
    </source>
</evidence>